<dbReference type="EMBL" id="JAAMPJ010000009">
    <property type="protein sequence ID" value="NGY63217.1"/>
    <property type="molecule type" value="Genomic_DNA"/>
</dbReference>
<organism evidence="3 4">
    <name type="scientific">Lentzea alba</name>
    <dbReference type="NCBI Taxonomy" id="2714351"/>
    <lineage>
        <taxon>Bacteria</taxon>
        <taxon>Bacillati</taxon>
        <taxon>Actinomycetota</taxon>
        <taxon>Actinomycetes</taxon>
        <taxon>Pseudonocardiales</taxon>
        <taxon>Pseudonocardiaceae</taxon>
        <taxon>Lentzea</taxon>
    </lineage>
</organism>
<proteinExistence type="predicted"/>
<dbReference type="Gene3D" id="1.10.260.40">
    <property type="entry name" value="lambda repressor-like DNA-binding domains"/>
    <property type="match status" value="1"/>
</dbReference>
<dbReference type="GO" id="GO:0003677">
    <property type="term" value="F:DNA binding"/>
    <property type="evidence" value="ECO:0007669"/>
    <property type="project" value="InterPro"/>
</dbReference>
<feature type="transmembrane region" description="Helical" evidence="1">
    <location>
        <begin position="97"/>
        <end position="115"/>
    </location>
</feature>
<dbReference type="RefSeq" id="WP_166051391.1">
    <property type="nucleotide sequence ID" value="NZ_JAAMPJ010000009.1"/>
</dbReference>
<evidence type="ECO:0000256" key="1">
    <source>
        <dbReference type="SAM" id="Phobius"/>
    </source>
</evidence>
<keyword evidence="4" id="KW-1185">Reference proteome</keyword>
<comment type="caution">
    <text evidence="3">The sequence shown here is derived from an EMBL/GenBank/DDBJ whole genome shotgun (WGS) entry which is preliminary data.</text>
</comment>
<evidence type="ECO:0000313" key="4">
    <source>
        <dbReference type="Proteomes" id="UP000481360"/>
    </source>
</evidence>
<protein>
    <recommendedName>
        <fullName evidence="2">Ricin B lectin domain-containing protein</fullName>
    </recommendedName>
</protein>
<dbReference type="InterPro" id="IPR010982">
    <property type="entry name" value="Lambda_DNA-bd_dom_sf"/>
</dbReference>
<dbReference type="SUPFAM" id="SSF50370">
    <property type="entry name" value="Ricin B-like lectins"/>
    <property type="match status" value="1"/>
</dbReference>
<dbReference type="PROSITE" id="PS50231">
    <property type="entry name" value="RICIN_B_LECTIN"/>
    <property type="match status" value="1"/>
</dbReference>
<dbReference type="AlphaFoldDB" id="A0A7C9W276"/>
<keyword evidence="1" id="KW-0472">Membrane</keyword>
<evidence type="ECO:0000313" key="3">
    <source>
        <dbReference type="EMBL" id="NGY63217.1"/>
    </source>
</evidence>
<dbReference type="Gene3D" id="2.80.10.50">
    <property type="match status" value="1"/>
</dbReference>
<dbReference type="Proteomes" id="UP000481360">
    <property type="component" value="Unassembled WGS sequence"/>
</dbReference>
<feature type="domain" description="Ricin B lectin" evidence="2">
    <location>
        <begin position="165"/>
        <end position="251"/>
    </location>
</feature>
<dbReference type="Pfam" id="PF14200">
    <property type="entry name" value="RicinB_lectin_2"/>
    <property type="match status" value="1"/>
</dbReference>
<dbReference type="InterPro" id="IPR035992">
    <property type="entry name" value="Ricin_B-like_lectins"/>
</dbReference>
<gene>
    <name evidence="3" type="ORF">G7043_30285</name>
</gene>
<dbReference type="CDD" id="cd00161">
    <property type="entry name" value="beta-trefoil_Ricin-like"/>
    <property type="match status" value="1"/>
</dbReference>
<sequence>MNTSGPASVAEFGAALRELRGRKTQQNIADHAQRNHFYLHRPDLSAIERGHRLPTANELRAILQACDRADLVDEFIGARERLANPVPASRTIRPWRWVAVVAAVAVVTAGVWFVASPGETTAVHDQPVVIRAGDSGLRLTVVEDPGWKGAHTVLRESPSRELGMWRIADPHKSDPNFFQVRAVGRPRACLEAFQQSIAEQSYVVQWECNGGENQFWRFEQDSGALRIVNMRSRLCVGAPGPELHDGVRMVQRDCDDAPGWLTVPE</sequence>
<keyword evidence="1" id="KW-1133">Transmembrane helix</keyword>
<name>A0A7C9W276_9PSEU</name>
<dbReference type="Pfam" id="PF13560">
    <property type="entry name" value="HTH_31"/>
    <property type="match status" value="1"/>
</dbReference>
<keyword evidence="1" id="KW-0812">Transmembrane</keyword>
<reference evidence="3 4" key="1">
    <citation type="submission" date="2020-03" db="EMBL/GenBank/DDBJ databases">
        <title>Isolation and identification of active actinomycetes.</title>
        <authorList>
            <person name="Sun X."/>
        </authorList>
    </citation>
    <scope>NUCLEOTIDE SEQUENCE [LARGE SCALE GENOMIC DNA]</scope>
    <source>
        <strain evidence="3 4">NEAU-D13</strain>
    </source>
</reference>
<evidence type="ECO:0000259" key="2">
    <source>
        <dbReference type="Pfam" id="PF14200"/>
    </source>
</evidence>
<accession>A0A7C9W276</accession>
<dbReference type="InterPro" id="IPR000772">
    <property type="entry name" value="Ricin_B_lectin"/>
</dbReference>